<reference evidence="2" key="1">
    <citation type="journal article" date="2014" name="Cell">
        <title>The Architecture of a Scrambled Genome Reveals Massive Levels of Genomic Rearrangement during Development.</title>
        <authorList>
            <person name="Chen X."/>
            <person name="Bracht J.R."/>
            <person name="Goldman A.D."/>
            <person name="Dolzhenko E."/>
            <person name="Clay D.M."/>
            <person name="Swart E.C."/>
            <person name="Perlman D.H."/>
            <person name="Doak T.G."/>
            <person name="Stuart A."/>
            <person name="Amemiya C.T."/>
            <person name="Sebra R.P."/>
            <person name="Landweber L.F."/>
        </authorList>
    </citation>
    <scope>NUCLEOTIDE SEQUENCE [LARGE SCALE GENOMIC DNA]</scope>
    <source>
        <strain evidence="2">JRB310</strain>
    </source>
</reference>
<dbReference type="Proteomes" id="UP000053232">
    <property type="component" value="Unassembled WGS sequence"/>
</dbReference>
<evidence type="ECO:0000313" key="1">
    <source>
        <dbReference type="EMBL" id="KEJ82935.1"/>
    </source>
</evidence>
<evidence type="ECO:0000313" key="2">
    <source>
        <dbReference type="Proteomes" id="UP000053232"/>
    </source>
</evidence>
<dbReference type="EMBL" id="ARYC01001893">
    <property type="protein sequence ID" value="KEJ82935.1"/>
    <property type="molecule type" value="Genomic_DNA"/>
</dbReference>
<dbReference type="AlphaFoldDB" id="A0A073I097"/>
<sequence length="130" mass="15625">MLLKHFKILGFLKDVKCSVCLLKKKLRSRNDTPVHEEFKFNMLFNNSNNNINKMMMQKMIMNIMKFMMMKKNKFKMLKCKMKMKTTMKIQDQEIQEVQTKLKVYGFNLKDLLKIFIPQLAMTILISITFQ</sequence>
<organism evidence="1 2">
    <name type="scientific">Oxytricha trifallax</name>
    <dbReference type="NCBI Taxonomy" id="1172189"/>
    <lineage>
        <taxon>Eukaryota</taxon>
        <taxon>Sar</taxon>
        <taxon>Alveolata</taxon>
        <taxon>Ciliophora</taxon>
        <taxon>Intramacronucleata</taxon>
        <taxon>Spirotrichea</taxon>
        <taxon>Stichotrichia</taxon>
        <taxon>Sporadotrichida</taxon>
        <taxon>Oxytrichidae</taxon>
        <taxon>Oxytrichinae</taxon>
        <taxon>Oxytricha</taxon>
    </lineage>
</organism>
<comment type="caution">
    <text evidence="1">The sequence shown here is derived from an EMBL/GenBank/DDBJ whole genome shotgun (WGS) entry which is preliminary data.</text>
</comment>
<gene>
    <name evidence="1" type="ORF">OXYTRIMIC_673</name>
</gene>
<accession>A0A073I097</accession>
<proteinExistence type="predicted"/>
<name>A0A073I097_9SPIT</name>
<protein>
    <submittedName>
        <fullName evidence="1">Uncharacterized protein</fullName>
    </submittedName>
</protein>
<keyword evidence="2" id="KW-1185">Reference proteome</keyword>